<dbReference type="KEGG" id="ftj:FTUN_0462"/>
<dbReference type="InterPro" id="IPR001610">
    <property type="entry name" value="PAC"/>
</dbReference>
<reference evidence="14" key="1">
    <citation type="submission" date="2020-05" db="EMBL/GenBank/DDBJ databases">
        <title>Frigoriglobus tundricola gen. nov., sp. nov., a psychrotolerant cellulolytic planctomycete of the family Gemmataceae with two divergent copies of 16S rRNA gene.</title>
        <authorList>
            <person name="Kulichevskaya I.S."/>
            <person name="Ivanova A.A."/>
            <person name="Naumoff D.G."/>
            <person name="Beletsky A.V."/>
            <person name="Rijpstra W.I.C."/>
            <person name="Sinninghe Damste J.S."/>
            <person name="Mardanov A.V."/>
            <person name="Ravin N.V."/>
            <person name="Dedysh S.N."/>
        </authorList>
    </citation>
    <scope>NUCLEOTIDE SEQUENCE [LARGE SCALE GENOMIC DNA]</scope>
    <source>
        <strain evidence="14">PL17</strain>
    </source>
</reference>
<organism evidence="13 14">
    <name type="scientific">Frigoriglobus tundricola</name>
    <dbReference type="NCBI Taxonomy" id="2774151"/>
    <lineage>
        <taxon>Bacteria</taxon>
        <taxon>Pseudomonadati</taxon>
        <taxon>Planctomycetota</taxon>
        <taxon>Planctomycetia</taxon>
        <taxon>Gemmatales</taxon>
        <taxon>Gemmataceae</taxon>
        <taxon>Frigoriglobus</taxon>
    </lineage>
</organism>
<evidence type="ECO:0000256" key="7">
    <source>
        <dbReference type="PROSITE-ProRule" id="PRU00169"/>
    </source>
</evidence>
<dbReference type="EC" id="2.7.13.3" evidence="2"/>
<dbReference type="InterPro" id="IPR013656">
    <property type="entry name" value="PAS_4"/>
</dbReference>
<evidence type="ECO:0000256" key="5">
    <source>
        <dbReference type="ARBA" id="ARBA00022777"/>
    </source>
</evidence>
<evidence type="ECO:0000259" key="9">
    <source>
        <dbReference type="PROSITE" id="PS50109"/>
    </source>
</evidence>
<evidence type="ECO:0000256" key="8">
    <source>
        <dbReference type="SAM" id="Coils"/>
    </source>
</evidence>
<feature type="domain" description="Histidine kinase" evidence="9">
    <location>
        <begin position="448"/>
        <end position="659"/>
    </location>
</feature>
<dbReference type="Pfam" id="PF02518">
    <property type="entry name" value="HATPase_c"/>
    <property type="match status" value="1"/>
</dbReference>
<dbReference type="InterPro" id="IPR050351">
    <property type="entry name" value="BphY/WalK/GraS-like"/>
</dbReference>
<dbReference type="PROSITE" id="PS50112">
    <property type="entry name" value="PAS"/>
    <property type="match status" value="1"/>
</dbReference>
<dbReference type="FunFam" id="1.10.287.130:FF:000070">
    <property type="entry name" value="Histidine kinase sensor protein"/>
    <property type="match status" value="1"/>
</dbReference>
<dbReference type="Gene3D" id="1.10.287.130">
    <property type="match status" value="1"/>
</dbReference>
<feature type="domain" description="PAC" evidence="12">
    <location>
        <begin position="367"/>
        <end position="419"/>
    </location>
</feature>
<dbReference type="CDD" id="cd00130">
    <property type="entry name" value="PAS"/>
    <property type="match status" value="1"/>
</dbReference>
<dbReference type="GO" id="GO:0007234">
    <property type="term" value="P:osmosensory signaling via phosphorelay pathway"/>
    <property type="evidence" value="ECO:0007669"/>
    <property type="project" value="TreeGrafter"/>
</dbReference>
<proteinExistence type="predicted"/>
<dbReference type="Pfam" id="PF00512">
    <property type="entry name" value="HisKA"/>
    <property type="match status" value="1"/>
</dbReference>
<keyword evidence="8" id="KW-0175">Coiled coil</keyword>
<dbReference type="Pfam" id="PF00072">
    <property type="entry name" value="Response_reg"/>
    <property type="match status" value="1"/>
</dbReference>
<keyword evidence="5" id="KW-0418">Kinase</keyword>
<evidence type="ECO:0000256" key="3">
    <source>
        <dbReference type="ARBA" id="ARBA00022553"/>
    </source>
</evidence>
<dbReference type="SUPFAM" id="SSF55785">
    <property type="entry name" value="PYP-like sensor domain (PAS domain)"/>
    <property type="match status" value="2"/>
</dbReference>
<evidence type="ECO:0000256" key="1">
    <source>
        <dbReference type="ARBA" id="ARBA00000085"/>
    </source>
</evidence>
<evidence type="ECO:0000259" key="12">
    <source>
        <dbReference type="PROSITE" id="PS50113"/>
    </source>
</evidence>
<dbReference type="EMBL" id="CP053452">
    <property type="protein sequence ID" value="QJW92964.1"/>
    <property type="molecule type" value="Genomic_DNA"/>
</dbReference>
<dbReference type="Gene3D" id="3.30.450.20">
    <property type="entry name" value="PAS domain"/>
    <property type="match status" value="2"/>
</dbReference>
<dbReference type="InterPro" id="IPR035965">
    <property type="entry name" value="PAS-like_dom_sf"/>
</dbReference>
<dbReference type="InterPro" id="IPR003661">
    <property type="entry name" value="HisK_dim/P_dom"/>
</dbReference>
<keyword evidence="3 7" id="KW-0597">Phosphoprotein</keyword>
<feature type="domain" description="PAS" evidence="11">
    <location>
        <begin position="155"/>
        <end position="225"/>
    </location>
</feature>
<dbReference type="InterPro" id="IPR000014">
    <property type="entry name" value="PAS"/>
</dbReference>
<evidence type="ECO:0000259" key="11">
    <source>
        <dbReference type="PROSITE" id="PS50112"/>
    </source>
</evidence>
<evidence type="ECO:0000256" key="2">
    <source>
        <dbReference type="ARBA" id="ARBA00012438"/>
    </source>
</evidence>
<dbReference type="SMART" id="SM00387">
    <property type="entry name" value="HATPase_c"/>
    <property type="match status" value="1"/>
</dbReference>
<dbReference type="InterPro" id="IPR005467">
    <property type="entry name" value="His_kinase_dom"/>
</dbReference>
<dbReference type="PROSITE" id="PS50109">
    <property type="entry name" value="HIS_KIN"/>
    <property type="match status" value="1"/>
</dbReference>
<name>A0A6M5YHD7_9BACT</name>
<dbReference type="Proteomes" id="UP000503447">
    <property type="component" value="Chromosome"/>
</dbReference>
<dbReference type="CDD" id="cd00156">
    <property type="entry name" value="REC"/>
    <property type="match status" value="1"/>
</dbReference>
<dbReference type="CDD" id="cd00082">
    <property type="entry name" value="HisKA"/>
    <property type="match status" value="1"/>
</dbReference>
<feature type="domain" description="Response regulatory" evidence="10">
    <location>
        <begin position="13"/>
        <end position="135"/>
    </location>
</feature>
<dbReference type="PRINTS" id="PR00344">
    <property type="entry name" value="BCTRLSENSOR"/>
</dbReference>
<dbReference type="InterPro" id="IPR004358">
    <property type="entry name" value="Sig_transdc_His_kin-like_C"/>
</dbReference>
<dbReference type="Pfam" id="PF13426">
    <property type="entry name" value="PAS_9"/>
    <property type="match status" value="1"/>
</dbReference>
<keyword evidence="4" id="KW-0808">Transferase</keyword>
<dbReference type="InterPro" id="IPR001789">
    <property type="entry name" value="Sig_transdc_resp-reg_receiver"/>
</dbReference>
<dbReference type="SUPFAM" id="SSF52172">
    <property type="entry name" value="CheY-like"/>
    <property type="match status" value="1"/>
</dbReference>
<feature type="domain" description="PAC" evidence="12">
    <location>
        <begin position="229"/>
        <end position="281"/>
    </location>
</feature>
<dbReference type="PANTHER" id="PTHR42878">
    <property type="entry name" value="TWO-COMPONENT HISTIDINE KINASE"/>
    <property type="match status" value="1"/>
</dbReference>
<dbReference type="SUPFAM" id="SSF47384">
    <property type="entry name" value="Homodimeric domain of signal transducing histidine kinase"/>
    <property type="match status" value="1"/>
</dbReference>
<dbReference type="SMART" id="SM00086">
    <property type="entry name" value="PAC"/>
    <property type="match status" value="2"/>
</dbReference>
<dbReference type="RefSeq" id="WP_171469258.1">
    <property type="nucleotide sequence ID" value="NZ_CP053452.2"/>
</dbReference>
<dbReference type="Gene3D" id="3.30.565.10">
    <property type="entry name" value="Histidine kinase-like ATPase, C-terminal domain"/>
    <property type="match status" value="1"/>
</dbReference>
<dbReference type="InterPro" id="IPR003594">
    <property type="entry name" value="HATPase_dom"/>
</dbReference>
<dbReference type="FunFam" id="3.30.565.10:FF:000006">
    <property type="entry name" value="Sensor histidine kinase WalK"/>
    <property type="match status" value="1"/>
</dbReference>
<evidence type="ECO:0000256" key="4">
    <source>
        <dbReference type="ARBA" id="ARBA00022679"/>
    </source>
</evidence>
<evidence type="ECO:0000256" key="6">
    <source>
        <dbReference type="ARBA" id="ARBA00023136"/>
    </source>
</evidence>
<dbReference type="AlphaFoldDB" id="A0A6M5YHD7"/>
<dbReference type="GO" id="GO:0030295">
    <property type="term" value="F:protein kinase activator activity"/>
    <property type="evidence" value="ECO:0007669"/>
    <property type="project" value="TreeGrafter"/>
</dbReference>
<accession>A0A6M5YHD7</accession>
<dbReference type="GO" id="GO:0000156">
    <property type="term" value="F:phosphorelay response regulator activity"/>
    <property type="evidence" value="ECO:0007669"/>
    <property type="project" value="TreeGrafter"/>
</dbReference>
<keyword evidence="14" id="KW-1185">Reference proteome</keyword>
<evidence type="ECO:0000259" key="10">
    <source>
        <dbReference type="PROSITE" id="PS50110"/>
    </source>
</evidence>
<dbReference type="PROSITE" id="PS50110">
    <property type="entry name" value="RESPONSE_REGULATORY"/>
    <property type="match status" value="1"/>
</dbReference>
<dbReference type="Pfam" id="PF08448">
    <property type="entry name" value="PAS_4"/>
    <property type="match status" value="1"/>
</dbReference>
<dbReference type="InterPro" id="IPR011006">
    <property type="entry name" value="CheY-like_superfamily"/>
</dbReference>
<feature type="modified residue" description="4-aspartylphosphate" evidence="7">
    <location>
        <position position="68"/>
    </location>
</feature>
<sequence length="662" mass="72775">MPAQESVLRQSLRLLIVDDSPDDRAEIRRLVLRGADRPVAFTEVECGSAAVSAIRSADTGPPDCVLLDYTLPDMNAVEVLTAVIAADGLPPCPVVVVTGIAGSDMGRAVIRAGAQDYIGKEWLTPHGLIRAVENAAERWAMAHELHKKEAALCESEAHFRLIFASAAVGIARLGLDGRFVEVNDAFARIHGFDRDEVPGMTVQQLTHPDDRPADLALMRRLLDGELPTYTLEKRKFRKDGSVIWVNHAVSLDRLPGGMARHFISAVHDITDRKQAERKLFESNSRLEALMRALPVGVSFSEDATCERITGNPAVLAQFAVPPTENLSASAPDPVAFGRKLRFLHAGQPLSDTELPLQRAVAENRIIPPLELEVVMPDGRHWFAEASGAPIHDERGAVVAGVAVTLDITDRKRAEHEIRALNADLEARVARRTAQLEEANRELESFSYSVSHDMRAPLRSIQGFSQILLEEYATHLPPEAKDCLNEVCGNTKQMGRLIDDLLAFSRLGRAALEKSVVSADRLARQCIADLGRDRSAEFRVADLPSCSADPALLKQVWLNLLSNALKYSRGRKQPVVEVGARAGERELVYFVKDNGVGFDMRYAHNLFGVFQRLHRQEDYEGTGVGLAIVQRVVHRHGGRVWAEAQPDQGATFYFSLPLEGATA</sequence>
<dbReference type="SMART" id="SM00448">
    <property type="entry name" value="REC"/>
    <property type="match status" value="1"/>
</dbReference>
<dbReference type="InterPro" id="IPR000700">
    <property type="entry name" value="PAS-assoc_C"/>
</dbReference>
<gene>
    <name evidence="13" type="ORF">FTUN_0462</name>
</gene>
<dbReference type="GO" id="GO:0016020">
    <property type="term" value="C:membrane"/>
    <property type="evidence" value="ECO:0007669"/>
    <property type="project" value="UniProtKB-SubCell"/>
</dbReference>
<dbReference type="Gene3D" id="3.40.50.2300">
    <property type="match status" value="1"/>
</dbReference>
<protein>
    <recommendedName>
        <fullName evidence="2">histidine kinase</fullName>
        <ecNumber evidence="2">2.7.13.3</ecNumber>
    </recommendedName>
</protein>
<dbReference type="PANTHER" id="PTHR42878:SF15">
    <property type="entry name" value="BACTERIOPHYTOCHROME"/>
    <property type="match status" value="1"/>
</dbReference>
<dbReference type="SUPFAM" id="SSF55874">
    <property type="entry name" value="ATPase domain of HSP90 chaperone/DNA topoisomerase II/histidine kinase"/>
    <property type="match status" value="1"/>
</dbReference>
<evidence type="ECO:0000313" key="13">
    <source>
        <dbReference type="EMBL" id="QJW92964.1"/>
    </source>
</evidence>
<comment type="catalytic activity">
    <reaction evidence="1">
        <text>ATP + protein L-histidine = ADP + protein N-phospho-L-histidine.</text>
        <dbReference type="EC" id="2.7.13.3"/>
    </reaction>
</comment>
<dbReference type="InterPro" id="IPR036890">
    <property type="entry name" value="HATPase_C_sf"/>
</dbReference>
<dbReference type="PROSITE" id="PS50113">
    <property type="entry name" value="PAC"/>
    <property type="match status" value="2"/>
</dbReference>
<keyword evidence="6" id="KW-0472">Membrane</keyword>
<dbReference type="SMART" id="SM00388">
    <property type="entry name" value="HisKA"/>
    <property type="match status" value="1"/>
</dbReference>
<dbReference type="NCBIfam" id="TIGR00229">
    <property type="entry name" value="sensory_box"/>
    <property type="match status" value="1"/>
</dbReference>
<evidence type="ECO:0000313" key="14">
    <source>
        <dbReference type="Proteomes" id="UP000503447"/>
    </source>
</evidence>
<feature type="coiled-coil region" evidence="8">
    <location>
        <begin position="410"/>
        <end position="441"/>
    </location>
</feature>
<dbReference type="InterPro" id="IPR036097">
    <property type="entry name" value="HisK_dim/P_sf"/>
</dbReference>
<dbReference type="GO" id="GO:0000155">
    <property type="term" value="F:phosphorelay sensor kinase activity"/>
    <property type="evidence" value="ECO:0007669"/>
    <property type="project" value="InterPro"/>
</dbReference>
<dbReference type="SMART" id="SM00091">
    <property type="entry name" value="PAS"/>
    <property type="match status" value="1"/>
</dbReference>